<dbReference type="PANTHER" id="PTHR43685:SF2">
    <property type="entry name" value="GLYCOSYLTRANSFERASE 2-LIKE DOMAIN-CONTAINING PROTEIN"/>
    <property type="match status" value="1"/>
</dbReference>
<keyword evidence="2" id="KW-0808">Transferase</keyword>
<name>A0A9X1IJZ2_9PROT</name>
<comment type="caution">
    <text evidence="2">The sequence shown here is derived from an EMBL/GenBank/DDBJ whole genome shotgun (WGS) entry which is preliminary data.</text>
</comment>
<organism evidence="2 3">
    <name type="scientific">Roseicella aerolata</name>
    <dbReference type="NCBI Taxonomy" id="2883479"/>
    <lineage>
        <taxon>Bacteria</taxon>
        <taxon>Pseudomonadati</taxon>
        <taxon>Pseudomonadota</taxon>
        <taxon>Alphaproteobacteria</taxon>
        <taxon>Acetobacterales</taxon>
        <taxon>Roseomonadaceae</taxon>
        <taxon>Roseicella</taxon>
    </lineage>
</organism>
<proteinExistence type="predicted"/>
<accession>A0A9X1IJZ2</accession>
<dbReference type="Pfam" id="PF00535">
    <property type="entry name" value="Glycos_transf_2"/>
    <property type="match status" value="1"/>
</dbReference>
<dbReference type="Pfam" id="PF13692">
    <property type="entry name" value="Glyco_trans_1_4"/>
    <property type="match status" value="1"/>
</dbReference>
<evidence type="ECO:0000313" key="3">
    <source>
        <dbReference type="Proteomes" id="UP001139311"/>
    </source>
</evidence>
<dbReference type="SUPFAM" id="SSF53448">
    <property type="entry name" value="Nucleotide-diphospho-sugar transferases"/>
    <property type="match status" value="1"/>
</dbReference>
<protein>
    <submittedName>
        <fullName evidence="2">Glycosyltransferase</fullName>
        <ecNumber evidence="2">2.4.-.-</ecNumber>
    </submittedName>
</protein>
<dbReference type="SUPFAM" id="SSF53756">
    <property type="entry name" value="UDP-Glycosyltransferase/glycogen phosphorylase"/>
    <property type="match status" value="1"/>
</dbReference>
<dbReference type="InterPro" id="IPR029044">
    <property type="entry name" value="Nucleotide-diphossugar_trans"/>
</dbReference>
<dbReference type="Gene3D" id="3.90.550.10">
    <property type="entry name" value="Spore Coat Polysaccharide Biosynthesis Protein SpsA, Chain A"/>
    <property type="match status" value="1"/>
</dbReference>
<dbReference type="Proteomes" id="UP001139311">
    <property type="component" value="Unassembled WGS sequence"/>
</dbReference>
<dbReference type="InterPro" id="IPR001173">
    <property type="entry name" value="Glyco_trans_2-like"/>
</dbReference>
<evidence type="ECO:0000313" key="2">
    <source>
        <dbReference type="EMBL" id="MCB4825554.1"/>
    </source>
</evidence>
<keyword evidence="2" id="KW-0328">Glycosyltransferase</keyword>
<reference evidence="2" key="1">
    <citation type="submission" date="2021-10" db="EMBL/GenBank/DDBJ databases">
        <title>Roseicella aerolatum sp. nov., isolated from aerosols of e-waste dismantling site.</title>
        <authorList>
            <person name="Qin T."/>
        </authorList>
    </citation>
    <scope>NUCLEOTIDE SEQUENCE</scope>
    <source>
        <strain evidence="2">GB24</strain>
    </source>
</reference>
<feature type="domain" description="Glycosyltransferase 2-like" evidence="1">
    <location>
        <begin position="11"/>
        <end position="140"/>
    </location>
</feature>
<dbReference type="GO" id="GO:0016757">
    <property type="term" value="F:glycosyltransferase activity"/>
    <property type="evidence" value="ECO:0007669"/>
    <property type="project" value="UniProtKB-KW"/>
</dbReference>
<dbReference type="EC" id="2.4.-.-" evidence="2"/>
<gene>
    <name evidence="2" type="ORF">LHA35_28015</name>
</gene>
<dbReference type="CDD" id="cd00761">
    <property type="entry name" value="Glyco_tranf_GTA_type"/>
    <property type="match status" value="1"/>
</dbReference>
<dbReference type="EMBL" id="JAJAQI010000123">
    <property type="protein sequence ID" value="MCB4825554.1"/>
    <property type="molecule type" value="Genomic_DNA"/>
</dbReference>
<dbReference type="AlphaFoldDB" id="A0A9X1IJZ2"/>
<sequence length="763" mass="81859">MSPAVECPLVSVVMANYNGAPYLAAAIRSALTQSLAGIEILLADDGSTDESLAIARAIAAEDPRLIVLPPAPNGGPGAARNRGLAAARGEWVAVMDSDDLMHPERLERLLAAATRDGVDIIADDMLAFFEDGSPPQPMLHGRLALPATVDLALYIRANVLFGRLPALGYLKPLFRAEMLRRTGLRYDPSLRIAEDYDLVARLLAQGAQFRILPDLTYFYRRHGTSTSHRLRRSDLEAMLASDNAFRAAVGPQPRSTEAAFRARRASIERALAYDGIIAALKARDPVAALREAIRSPSGAALLRLPVRDRLSRVFARPKKPAQEGPQPQRRPRGLRVYVVSRNRVVGSTSGSAAYLLALCRAMAEAGHELHLVWPSPAMFGRTPVLRLRPEMTMFRSIAMHEAWRIGSWLVAKNPRVALAACLGIADKLLRKVGLGLGGLVRKAPYAVAVPWREEDLLYVANRIRGDADVVLADYAFLTPAYPYALSPGAARIVVMHDLFSSRAAIFARAGSQDSVARIDQASELRLLGAADAVVAIQAEEGAFIRDALPGRRVIVAPIAIEPVAAPQPGRDAILLFVGSDTSPNVDGLRWFLREVLPLIRQAVPQVVLRVVGRVGHAIGPVPETLTGAVEVLGLVPDLAPYYRDAAVVVSPLLAGSGLKIKLVEALGHGKAVVATSVTLQGVQAECAPALRPIDEAGEFAAEVTALLTDSALRAERAAASLLVARNCFSATACYAGLLDYLRTVRPDTEGTPAPRPRMTALAE</sequence>
<dbReference type="PANTHER" id="PTHR43685">
    <property type="entry name" value="GLYCOSYLTRANSFERASE"/>
    <property type="match status" value="1"/>
</dbReference>
<dbReference type="Gene3D" id="3.40.50.2000">
    <property type="entry name" value="Glycogen Phosphorylase B"/>
    <property type="match status" value="2"/>
</dbReference>
<keyword evidence="3" id="KW-1185">Reference proteome</keyword>
<dbReference type="RefSeq" id="WP_226614703.1">
    <property type="nucleotide sequence ID" value="NZ_JAJAQI010000123.1"/>
</dbReference>
<dbReference type="InterPro" id="IPR050834">
    <property type="entry name" value="Glycosyltransf_2"/>
</dbReference>
<evidence type="ECO:0000259" key="1">
    <source>
        <dbReference type="Pfam" id="PF00535"/>
    </source>
</evidence>